<feature type="chain" id="PRO_5041435018" evidence="2">
    <location>
        <begin position="20"/>
        <end position="424"/>
    </location>
</feature>
<reference evidence="4" key="2">
    <citation type="submission" date="2023-02" db="EMBL/GenBank/DDBJ databases">
        <authorList>
            <person name="Sun Q."/>
            <person name="Mori K."/>
        </authorList>
    </citation>
    <scope>NUCLEOTIDE SEQUENCE</scope>
    <source>
        <strain evidence="4">NBRC 112290</strain>
    </source>
</reference>
<dbReference type="InterPro" id="IPR011041">
    <property type="entry name" value="Quinoprot_gluc/sorb_DH_b-prop"/>
</dbReference>
<evidence type="ECO:0000313" key="5">
    <source>
        <dbReference type="Proteomes" id="UP001157161"/>
    </source>
</evidence>
<evidence type="ECO:0000256" key="2">
    <source>
        <dbReference type="SAM" id="SignalP"/>
    </source>
</evidence>
<gene>
    <name evidence="4" type="ORF">GCM10025875_04560</name>
</gene>
<dbReference type="EMBL" id="BSUM01000001">
    <property type="protein sequence ID" value="GMA30464.1"/>
    <property type="molecule type" value="Genomic_DNA"/>
</dbReference>
<dbReference type="Gene3D" id="2.120.10.30">
    <property type="entry name" value="TolB, C-terminal domain"/>
    <property type="match status" value="1"/>
</dbReference>
<sequence length="424" mass="42430">MSRRPAASLRVLVASVAVAVGAVGACSPGGADETVEPGEGGTSSPSTATSSPGAGSGTAGSDDATAPSTGGTSDGTIDPVTEVAVASTLATGLPAPWGLARLPDGSALVTLRDEARVVVVTPTGEVRDVTGDGAQQLVDETVPDGEGGLLGVAAVPGEAGASGADALDVVIYRTGAEDNAVLRGTLDGTELGPLTVVVDGIPRARTHNGGQVGFGPDGMLYVATGDADQTELAQDADSLAGKILRVTPTGEPAPGNPVKGSRVFSLGHRNVQGIGWSPDGTMYASEFGQNALDELNRIEAGGNYGWPLVEGDEVAGGGPVPDEVVAPVATWATDVASPSGLAVTPSGVWLAGLRGQRLWLVSTEDSEGSGGSGEPEVRDFLTGELGRLRAVVAAGERELWVLTNATDGRGDPGPDDDRLLRVTY</sequence>
<feature type="compositionally biased region" description="Low complexity" evidence="1">
    <location>
        <begin position="42"/>
        <end position="66"/>
    </location>
</feature>
<dbReference type="Proteomes" id="UP001157161">
    <property type="component" value="Unassembled WGS sequence"/>
</dbReference>
<name>A0AA37XAT5_9MICO</name>
<dbReference type="RefSeq" id="WP_284249098.1">
    <property type="nucleotide sequence ID" value="NZ_BSUM01000001.1"/>
</dbReference>
<dbReference type="PANTHER" id="PTHR19328">
    <property type="entry name" value="HEDGEHOG-INTERACTING PROTEIN"/>
    <property type="match status" value="1"/>
</dbReference>
<evidence type="ECO:0000259" key="3">
    <source>
        <dbReference type="Pfam" id="PF07995"/>
    </source>
</evidence>
<dbReference type="PROSITE" id="PS51257">
    <property type="entry name" value="PROKAR_LIPOPROTEIN"/>
    <property type="match status" value="1"/>
</dbReference>
<dbReference type="InterPro" id="IPR011042">
    <property type="entry name" value="6-blade_b-propeller_TolB-like"/>
</dbReference>
<keyword evidence="2" id="KW-0732">Signal</keyword>
<evidence type="ECO:0000256" key="1">
    <source>
        <dbReference type="SAM" id="MobiDB-lite"/>
    </source>
</evidence>
<dbReference type="SUPFAM" id="SSF50952">
    <property type="entry name" value="Soluble quinoprotein glucose dehydrogenase"/>
    <property type="match status" value="1"/>
</dbReference>
<dbReference type="PANTHER" id="PTHR19328:SF13">
    <property type="entry name" value="HIPL1 PROTEIN"/>
    <property type="match status" value="1"/>
</dbReference>
<feature type="region of interest" description="Disordered" evidence="1">
    <location>
        <begin position="25"/>
        <end position="78"/>
    </location>
</feature>
<dbReference type="Pfam" id="PF07995">
    <property type="entry name" value="GSDH"/>
    <property type="match status" value="1"/>
</dbReference>
<protein>
    <submittedName>
        <fullName evidence="4">Oxidoreductase</fullName>
    </submittedName>
</protein>
<proteinExistence type="predicted"/>
<dbReference type="AlphaFoldDB" id="A0AA37XAT5"/>
<feature type="domain" description="Glucose/Sorbosone dehydrogenase" evidence="3">
    <location>
        <begin position="95"/>
        <end position="409"/>
    </location>
</feature>
<keyword evidence="5" id="KW-1185">Reference proteome</keyword>
<dbReference type="InterPro" id="IPR012938">
    <property type="entry name" value="Glc/Sorbosone_DH"/>
</dbReference>
<accession>A0AA37XAT5</accession>
<evidence type="ECO:0000313" key="4">
    <source>
        <dbReference type="EMBL" id="GMA30464.1"/>
    </source>
</evidence>
<comment type="caution">
    <text evidence="4">The sequence shown here is derived from an EMBL/GenBank/DDBJ whole genome shotgun (WGS) entry which is preliminary data.</text>
</comment>
<reference evidence="4" key="1">
    <citation type="journal article" date="2014" name="Int. J. Syst. Evol. Microbiol.">
        <title>Complete genome sequence of Corynebacterium casei LMG S-19264T (=DSM 44701T), isolated from a smear-ripened cheese.</title>
        <authorList>
            <consortium name="US DOE Joint Genome Institute (JGI-PGF)"/>
            <person name="Walter F."/>
            <person name="Albersmeier A."/>
            <person name="Kalinowski J."/>
            <person name="Ruckert C."/>
        </authorList>
    </citation>
    <scope>NUCLEOTIDE SEQUENCE</scope>
    <source>
        <strain evidence="4">NBRC 112290</strain>
    </source>
</reference>
<organism evidence="4 5">
    <name type="scientific">Litorihabitans aurantiacus</name>
    <dbReference type="NCBI Taxonomy" id="1930061"/>
    <lineage>
        <taxon>Bacteria</taxon>
        <taxon>Bacillati</taxon>
        <taxon>Actinomycetota</taxon>
        <taxon>Actinomycetes</taxon>
        <taxon>Micrococcales</taxon>
        <taxon>Beutenbergiaceae</taxon>
        <taxon>Litorihabitans</taxon>
    </lineage>
</organism>
<feature type="signal peptide" evidence="2">
    <location>
        <begin position="1"/>
        <end position="19"/>
    </location>
</feature>